<feature type="domain" description="PiggyBac transposable element-derived protein" evidence="1">
    <location>
        <begin position="9"/>
        <end position="168"/>
    </location>
</feature>
<dbReference type="Pfam" id="PF13843">
    <property type="entry name" value="DDE_Tnp_1_7"/>
    <property type="match status" value="1"/>
</dbReference>
<protein>
    <recommendedName>
        <fullName evidence="1">PiggyBac transposable element-derived protein domain-containing protein</fullName>
    </recommendedName>
</protein>
<dbReference type="EMBL" id="CAVLGL010000092">
    <property type="protein sequence ID" value="CAK1595555.1"/>
    <property type="molecule type" value="Genomic_DNA"/>
</dbReference>
<keyword evidence="3" id="KW-1185">Reference proteome</keyword>
<dbReference type="AlphaFoldDB" id="A0AAV1LL25"/>
<dbReference type="InterPro" id="IPR029526">
    <property type="entry name" value="PGBD"/>
</dbReference>
<evidence type="ECO:0000259" key="1">
    <source>
        <dbReference type="Pfam" id="PF13843"/>
    </source>
</evidence>
<organism evidence="2 3">
    <name type="scientific">Parnassius mnemosyne</name>
    <name type="common">clouded apollo</name>
    <dbReference type="NCBI Taxonomy" id="213953"/>
    <lineage>
        <taxon>Eukaryota</taxon>
        <taxon>Metazoa</taxon>
        <taxon>Ecdysozoa</taxon>
        <taxon>Arthropoda</taxon>
        <taxon>Hexapoda</taxon>
        <taxon>Insecta</taxon>
        <taxon>Pterygota</taxon>
        <taxon>Neoptera</taxon>
        <taxon>Endopterygota</taxon>
        <taxon>Lepidoptera</taxon>
        <taxon>Glossata</taxon>
        <taxon>Ditrysia</taxon>
        <taxon>Papilionoidea</taxon>
        <taxon>Papilionidae</taxon>
        <taxon>Parnassiinae</taxon>
        <taxon>Parnassini</taxon>
        <taxon>Parnassius</taxon>
        <taxon>Driopa</taxon>
    </lineage>
</organism>
<evidence type="ECO:0000313" key="2">
    <source>
        <dbReference type="EMBL" id="CAK1595555.1"/>
    </source>
</evidence>
<reference evidence="2 3" key="1">
    <citation type="submission" date="2023-11" db="EMBL/GenBank/DDBJ databases">
        <authorList>
            <person name="Hedman E."/>
            <person name="Englund M."/>
            <person name="Stromberg M."/>
            <person name="Nyberg Akerstrom W."/>
            <person name="Nylinder S."/>
            <person name="Jareborg N."/>
            <person name="Kallberg Y."/>
            <person name="Kronander E."/>
        </authorList>
    </citation>
    <scope>NUCLEOTIDE SEQUENCE [LARGE SCALE GENOMIC DNA]</scope>
</reference>
<sequence>MPLHGFRQATAKIVLTLMEGYLDKGHLLAMDNFYNNVKLTRFLKSRKTDVVGTLNRCRVDNPPAIKNLNDRLGDLVGFHCGDVTVMAWKDVKLVTAISTFHNIDTEAGTRAGETYQRPLAIHTYNTTMGGVDLKDELLSMYSIERKRGTKWYIKLFKSIINISVLNSYIIHRANSRSSNRKSYTHRKFRYVLATELAQQLNLSYHTTTAHENPIDSSRLDRIDHWPGQVESTERTNKSKVRFKRGRCVQCLKNNKHYHTIQNV</sequence>
<dbReference type="PANTHER" id="PTHR46599:SF3">
    <property type="entry name" value="PIGGYBAC TRANSPOSABLE ELEMENT-DERIVED PROTEIN 4"/>
    <property type="match status" value="1"/>
</dbReference>
<proteinExistence type="predicted"/>
<comment type="caution">
    <text evidence="2">The sequence shown here is derived from an EMBL/GenBank/DDBJ whole genome shotgun (WGS) entry which is preliminary data.</text>
</comment>
<dbReference type="Proteomes" id="UP001314205">
    <property type="component" value="Unassembled WGS sequence"/>
</dbReference>
<accession>A0AAV1LL25</accession>
<dbReference type="PANTHER" id="PTHR46599">
    <property type="entry name" value="PIGGYBAC TRANSPOSABLE ELEMENT-DERIVED PROTEIN 4"/>
    <property type="match status" value="1"/>
</dbReference>
<evidence type="ECO:0000313" key="3">
    <source>
        <dbReference type="Proteomes" id="UP001314205"/>
    </source>
</evidence>
<gene>
    <name evidence="2" type="ORF">PARMNEM_LOCUS15014</name>
</gene>
<name>A0AAV1LL25_9NEOP</name>